<evidence type="ECO:0000256" key="1">
    <source>
        <dbReference type="SAM" id="MobiDB-lite"/>
    </source>
</evidence>
<feature type="compositionally biased region" description="Basic and acidic residues" evidence="1">
    <location>
        <begin position="56"/>
        <end position="77"/>
    </location>
</feature>
<dbReference type="Proteomes" id="UP001501095">
    <property type="component" value="Unassembled WGS sequence"/>
</dbReference>
<dbReference type="EMBL" id="BAAATM010000003">
    <property type="protein sequence ID" value="GAA2522646.1"/>
    <property type="molecule type" value="Genomic_DNA"/>
</dbReference>
<feature type="compositionally biased region" description="Gly residues" evidence="1">
    <location>
        <begin position="89"/>
        <end position="99"/>
    </location>
</feature>
<reference evidence="3" key="1">
    <citation type="journal article" date="2019" name="Int. J. Syst. Evol. Microbiol.">
        <title>The Global Catalogue of Microorganisms (GCM) 10K type strain sequencing project: providing services to taxonomists for standard genome sequencing and annotation.</title>
        <authorList>
            <consortium name="The Broad Institute Genomics Platform"/>
            <consortium name="The Broad Institute Genome Sequencing Center for Infectious Disease"/>
            <person name="Wu L."/>
            <person name="Ma J."/>
        </authorList>
    </citation>
    <scope>NUCLEOTIDE SEQUENCE [LARGE SCALE GENOMIC DNA]</scope>
    <source>
        <strain evidence="3">JCM 6924</strain>
    </source>
</reference>
<accession>A0ABP6AT63</accession>
<keyword evidence="3" id="KW-1185">Reference proteome</keyword>
<feature type="region of interest" description="Disordered" evidence="1">
    <location>
        <begin position="1"/>
        <end position="99"/>
    </location>
</feature>
<name>A0ABP6AT63_9ACTN</name>
<protein>
    <submittedName>
        <fullName evidence="2">Uncharacterized protein</fullName>
    </submittedName>
</protein>
<proteinExistence type="predicted"/>
<evidence type="ECO:0000313" key="3">
    <source>
        <dbReference type="Proteomes" id="UP001501095"/>
    </source>
</evidence>
<evidence type="ECO:0000313" key="2">
    <source>
        <dbReference type="EMBL" id="GAA2522646.1"/>
    </source>
</evidence>
<comment type="caution">
    <text evidence="2">The sequence shown here is derived from an EMBL/GenBank/DDBJ whole genome shotgun (WGS) entry which is preliminary data.</text>
</comment>
<sequence length="99" mass="9892">MSRGLLPIGAGDAGSPAGTSRPYDMAARGNGPRATAVRRPVEAGSRNGAQITGGAGHDDPGRGSDLYRAHPEGRCIEPDESGWSSAIGSGRGGGHRSPG</sequence>
<gene>
    <name evidence="2" type="ORF">GCM10010423_14560</name>
</gene>
<organism evidence="2 3">
    <name type="scientific">Streptomyces levis</name>
    <dbReference type="NCBI Taxonomy" id="285566"/>
    <lineage>
        <taxon>Bacteria</taxon>
        <taxon>Bacillati</taxon>
        <taxon>Actinomycetota</taxon>
        <taxon>Actinomycetes</taxon>
        <taxon>Kitasatosporales</taxon>
        <taxon>Streptomycetaceae</taxon>
        <taxon>Streptomyces</taxon>
    </lineage>
</organism>